<proteinExistence type="predicted"/>
<protein>
    <submittedName>
        <fullName evidence="1 2">Uncharacterized protein</fullName>
    </submittedName>
</protein>
<keyword evidence="3" id="KW-1185">Reference proteome</keyword>
<dbReference type="Gramene" id="Pp3c6_26870V3.1">
    <property type="protein sequence ID" value="PAC:32977544.CDS.1"/>
    <property type="gene ID" value="Pp3c6_26870"/>
</dbReference>
<dbReference type="Gramene" id="Pp3c6_26870V3.2">
    <property type="protein sequence ID" value="PAC:32977545.CDS.1"/>
    <property type="gene ID" value="Pp3c6_26870"/>
</dbReference>
<evidence type="ECO:0000313" key="1">
    <source>
        <dbReference type="EMBL" id="PNR53161.1"/>
    </source>
</evidence>
<dbReference type="EnsemblPlants" id="Pp3c6_26870V3.2">
    <property type="protein sequence ID" value="PAC:32977545.CDS.1"/>
    <property type="gene ID" value="Pp3c6_26870"/>
</dbReference>
<reference evidence="1 3" key="2">
    <citation type="journal article" date="2018" name="Plant J.">
        <title>The Physcomitrella patens chromosome-scale assembly reveals moss genome structure and evolution.</title>
        <authorList>
            <person name="Lang D."/>
            <person name="Ullrich K.K."/>
            <person name="Murat F."/>
            <person name="Fuchs J."/>
            <person name="Jenkins J."/>
            <person name="Haas F.B."/>
            <person name="Piednoel M."/>
            <person name="Gundlach H."/>
            <person name="Van Bel M."/>
            <person name="Meyberg R."/>
            <person name="Vives C."/>
            <person name="Morata J."/>
            <person name="Symeonidi A."/>
            <person name="Hiss M."/>
            <person name="Muchero W."/>
            <person name="Kamisugi Y."/>
            <person name="Saleh O."/>
            <person name="Blanc G."/>
            <person name="Decker E.L."/>
            <person name="van Gessel N."/>
            <person name="Grimwood J."/>
            <person name="Hayes R.D."/>
            <person name="Graham S.W."/>
            <person name="Gunter L.E."/>
            <person name="McDaniel S.F."/>
            <person name="Hoernstein S.N.W."/>
            <person name="Larsson A."/>
            <person name="Li F.W."/>
            <person name="Perroud P.F."/>
            <person name="Phillips J."/>
            <person name="Ranjan P."/>
            <person name="Rokshar D.S."/>
            <person name="Rothfels C.J."/>
            <person name="Schneider L."/>
            <person name="Shu S."/>
            <person name="Stevenson D.W."/>
            <person name="Thummler F."/>
            <person name="Tillich M."/>
            <person name="Villarreal Aguilar J.C."/>
            <person name="Widiez T."/>
            <person name="Wong G.K."/>
            <person name="Wymore A."/>
            <person name="Zhang Y."/>
            <person name="Zimmer A.D."/>
            <person name="Quatrano R.S."/>
            <person name="Mayer K.F.X."/>
            <person name="Goodstein D."/>
            <person name="Casacuberta J.M."/>
            <person name="Vandepoele K."/>
            <person name="Reski R."/>
            <person name="Cuming A.C."/>
            <person name="Tuskan G.A."/>
            <person name="Maumus F."/>
            <person name="Salse J."/>
            <person name="Schmutz J."/>
            <person name="Rensing S.A."/>
        </authorList>
    </citation>
    <scope>NUCLEOTIDE SEQUENCE [LARGE SCALE GENOMIC DNA]</scope>
    <source>
        <strain evidence="2 3">cv. Gransden 2004</strain>
    </source>
</reference>
<dbReference type="EMBL" id="ABEU02000006">
    <property type="protein sequence ID" value="PNR53161.1"/>
    <property type="molecule type" value="Genomic_DNA"/>
</dbReference>
<organism evidence="1">
    <name type="scientific">Physcomitrium patens</name>
    <name type="common">Spreading-leaved earth moss</name>
    <name type="synonym">Physcomitrella patens</name>
    <dbReference type="NCBI Taxonomy" id="3218"/>
    <lineage>
        <taxon>Eukaryota</taxon>
        <taxon>Viridiplantae</taxon>
        <taxon>Streptophyta</taxon>
        <taxon>Embryophyta</taxon>
        <taxon>Bryophyta</taxon>
        <taxon>Bryophytina</taxon>
        <taxon>Bryopsida</taxon>
        <taxon>Funariidae</taxon>
        <taxon>Funariales</taxon>
        <taxon>Funariaceae</taxon>
        <taxon>Physcomitrium</taxon>
    </lineage>
</organism>
<gene>
    <name evidence="1" type="ORF">PHYPA_009536</name>
</gene>
<sequence length="60" mass="7132">MILNILCISLIQFCIFLFLFRLLHNVKVVASLMFCTLLSFECGYRVLDRDCQPLDRDNRF</sequence>
<accession>A0A2K1KH97</accession>
<reference evidence="2" key="3">
    <citation type="submission" date="2020-12" db="UniProtKB">
        <authorList>
            <consortium name="EnsemblPlants"/>
        </authorList>
    </citation>
    <scope>IDENTIFICATION</scope>
</reference>
<dbReference type="InParanoid" id="A0A2K1KH97"/>
<dbReference type="Proteomes" id="UP000006727">
    <property type="component" value="Chromosome 6"/>
</dbReference>
<evidence type="ECO:0000313" key="2">
    <source>
        <dbReference type="EnsemblPlants" id="PAC:32977544.CDS.1"/>
    </source>
</evidence>
<name>A0A2K1KH97_PHYPA</name>
<reference evidence="1 3" key="1">
    <citation type="journal article" date="2008" name="Science">
        <title>The Physcomitrella genome reveals evolutionary insights into the conquest of land by plants.</title>
        <authorList>
            <person name="Rensing S."/>
            <person name="Lang D."/>
            <person name="Zimmer A."/>
            <person name="Terry A."/>
            <person name="Salamov A."/>
            <person name="Shapiro H."/>
            <person name="Nishiyama T."/>
            <person name="Perroud P.-F."/>
            <person name="Lindquist E."/>
            <person name="Kamisugi Y."/>
            <person name="Tanahashi T."/>
            <person name="Sakakibara K."/>
            <person name="Fujita T."/>
            <person name="Oishi K."/>
            <person name="Shin-I T."/>
            <person name="Kuroki Y."/>
            <person name="Toyoda A."/>
            <person name="Suzuki Y."/>
            <person name="Hashimoto A."/>
            <person name="Yamaguchi K."/>
            <person name="Sugano A."/>
            <person name="Kohara Y."/>
            <person name="Fujiyama A."/>
            <person name="Anterola A."/>
            <person name="Aoki S."/>
            <person name="Ashton N."/>
            <person name="Barbazuk W.B."/>
            <person name="Barker E."/>
            <person name="Bennetzen J."/>
            <person name="Bezanilla M."/>
            <person name="Blankenship R."/>
            <person name="Cho S.H."/>
            <person name="Dutcher S."/>
            <person name="Estelle M."/>
            <person name="Fawcett J.A."/>
            <person name="Gundlach H."/>
            <person name="Hanada K."/>
            <person name="Heyl A."/>
            <person name="Hicks K.A."/>
            <person name="Hugh J."/>
            <person name="Lohr M."/>
            <person name="Mayer K."/>
            <person name="Melkozernov A."/>
            <person name="Murata T."/>
            <person name="Nelson D."/>
            <person name="Pils B."/>
            <person name="Prigge M."/>
            <person name="Reiss B."/>
            <person name="Renner T."/>
            <person name="Rombauts S."/>
            <person name="Rushton P."/>
            <person name="Sanderfoot A."/>
            <person name="Schween G."/>
            <person name="Shiu S.-H."/>
            <person name="Stueber K."/>
            <person name="Theodoulou F.L."/>
            <person name="Tu H."/>
            <person name="Van de Peer Y."/>
            <person name="Verrier P.J."/>
            <person name="Waters E."/>
            <person name="Wood A."/>
            <person name="Yang L."/>
            <person name="Cove D."/>
            <person name="Cuming A."/>
            <person name="Hasebe M."/>
            <person name="Lucas S."/>
            <person name="Mishler D.B."/>
            <person name="Reski R."/>
            <person name="Grigoriev I."/>
            <person name="Quatrano R.S."/>
            <person name="Boore J.L."/>
        </authorList>
    </citation>
    <scope>NUCLEOTIDE SEQUENCE [LARGE SCALE GENOMIC DNA]</scope>
    <source>
        <strain evidence="2 3">cv. Gransden 2004</strain>
    </source>
</reference>
<evidence type="ECO:0000313" key="3">
    <source>
        <dbReference type="Proteomes" id="UP000006727"/>
    </source>
</evidence>
<dbReference type="AlphaFoldDB" id="A0A2K1KH97"/>
<dbReference type="EnsemblPlants" id="Pp3c6_26870V3.1">
    <property type="protein sequence ID" value="PAC:32977544.CDS.1"/>
    <property type="gene ID" value="Pp3c6_26870"/>
</dbReference>